<dbReference type="AlphaFoldDB" id="A0A0K0EYL5"/>
<name>A0A0K0EYL5_STRVS</name>
<sequence>MNNLSTELRNKKQYDSKLRDDKLVYFELYNLYFHVVNNKYFEFEDSLKLIAEQVQKYPESISKQMYLLSYTASQCLPKLGTKTNHFNLLKKLLSFILELVLVAEKNSTDNNSMGKRVVCVLTPYVQYFSISRTTKNLGDVLSRLVKVLIFLSDSNRNEFLNLVNNNYIAIKNLSECYPGSWVPYLLRTGDYQNKMNKGPINYQTYKDSFEDSILDSLYEPPLNGFEVKKYKLKNSYNIYEEMEAFRHKLREEIKTFLV</sequence>
<evidence type="ECO:0000313" key="2">
    <source>
        <dbReference type="WBParaSite" id="SVE_0162300.1"/>
    </source>
</evidence>
<evidence type="ECO:0000313" key="1">
    <source>
        <dbReference type="Proteomes" id="UP000035680"/>
    </source>
</evidence>
<reference evidence="2" key="2">
    <citation type="submission" date="2015-08" db="UniProtKB">
        <authorList>
            <consortium name="WormBaseParasite"/>
        </authorList>
    </citation>
    <scope>IDENTIFICATION</scope>
</reference>
<reference evidence="1" key="1">
    <citation type="submission" date="2014-07" db="EMBL/GenBank/DDBJ databases">
        <authorList>
            <person name="Martin A.A"/>
            <person name="De Silva N."/>
        </authorList>
    </citation>
    <scope>NUCLEOTIDE SEQUENCE</scope>
</reference>
<proteinExistence type="predicted"/>
<organism evidence="1 2">
    <name type="scientific">Strongyloides venezuelensis</name>
    <name type="common">Threadworm</name>
    <dbReference type="NCBI Taxonomy" id="75913"/>
    <lineage>
        <taxon>Eukaryota</taxon>
        <taxon>Metazoa</taxon>
        <taxon>Ecdysozoa</taxon>
        <taxon>Nematoda</taxon>
        <taxon>Chromadorea</taxon>
        <taxon>Rhabditida</taxon>
        <taxon>Tylenchina</taxon>
        <taxon>Panagrolaimomorpha</taxon>
        <taxon>Strongyloidoidea</taxon>
        <taxon>Strongyloididae</taxon>
        <taxon>Strongyloides</taxon>
    </lineage>
</organism>
<dbReference type="Proteomes" id="UP000035680">
    <property type="component" value="Unassembled WGS sequence"/>
</dbReference>
<protein>
    <submittedName>
        <fullName evidence="2">Rho-GAP domain-containing protein</fullName>
    </submittedName>
</protein>
<keyword evidence="1" id="KW-1185">Reference proteome</keyword>
<accession>A0A0K0EYL5</accession>
<dbReference type="WBParaSite" id="SVE_0162300.1">
    <property type="protein sequence ID" value="SVE_0162300.1"/>
    <property type="gene ID" value="SVE_0162300"/>
</dbReference>